<evidence type="ECO:0000256" key="1">
    <source>
        <dbReference type="ARBA" id="ARBA00022723"/>
    </source>
</evidence>
<dbReference type="SMART" id="SM00355">
    <property type="entry name" value="ZnF_C2H2"/>
    <property type="match status" value="7"/>
</dbReference>
<dbReference type="EMBL" id="JALNTZ010000005">
    <property type="protein sequence ID" value="KAJ3651032.1"/>
    <property type="molecule type" value="Genomic_DNA"/>
</dbReference>
<gene>
    <name evidence="7" type="ORF">Zmor_017095</name>
</gene>
<dbReference type="PANTHER" id="PTHR24379:SF121">
    <property type="entry name" value="C2H2-TYPE DOMAIN-CONTAINING PROTEIN"/>
    <property type="match status" value="1"/>
</dbReference>
<keyword evidence="4" id="KW-0862">Zinc</keyword>
<dbReference type="AlphaFoldDB" id="A0AA38I8A8"/>
<dbReference type="PROSITE" id="PS50157">
    <property type="entry name" value="ZINC_FINGER_C2H2_2"/>
    <property type="match status" value="2"/>
</dbReference>
<keyword evidence="1" id="KW-0479">Metal-binding</keyword>
<keyword evidence="8" id="KW-1185">Reference proteome</keyword>
<accession>A0AA38I8A8</accession>
<keyword evidence="2" id="KW-0677">Repeat</keyword>
<evidence type="ECO:0000259" key="6">
    <source>
        <dbReference type="PROSITE" id="PS50157"/>
    </source>
</evidence>
<dbReference type="Gene3D" id="3.30.160.60">
    <property type="entry name" value="Classic Zinc Finger"/>
    <property type="match status" value="3"/>
</dbReference>
<evidence type="ECO:0000256" key="5">
    <source>
        <dbReference type="PROSITE-ProRule" id="PRU00042"/>
    </source>
</evidence>
<feature type="domain" description="C2H2-type" evidence="6">
    <location>
        <begin position="234"/>
        <end position="262"/>
    </location>
</feature>
<evidence type="ECO:0000313" key="7">
    <source>
        <dbReference type="EMBL" id="KAJ3651032.1"/>
    </source>
</evidence>
<evidence type="ECO:0000256" key="2">
    <source>
        <dbReference type="ARBA" id="ARBA00022737"/>
    </source>
</evidence>
<reference evidence="7" key="1">
    <citation type="journal article" date="2023" name="G3 (Bethesda)">
        <title>Whole genome assemblies of Zophobas morio and Tenebrio molitor.</title>
        <authorList>
            <person name="Kaur S."/>
            <person name="Stinson S.A."/>
            <person name="diCenzo G.C."/>
        </authorList>
    </citation>
    <scope>NUCLEOTIDE SEQUENCE</scope>
    <source>
        <strain evidence="7">QUZm001</strain>
    </source>
</reference>
<keyword evidence="3 5" id="KW-0863">Zinc-finger</keyword>
<dbReference type="PANTHER" id="PTHR24379">
    <property type="entry name" value="KRAB AND ZINC FINGER DOMAIN-CONTAINING"/>
    <property type="match status" value="1"/>
</dbReference>
<organism evidence="7 8">
    <name type="scientific">Zophobas morio</name>
    <dbReference type="NCBI Taxonomy" id="2755281"/>
    <lineage>
        <taxon>Eukaryota</taxon>
        <taxon>Metazoa</taxon>
        <taxon>Ecdysozoa</taxon>
        <taxon>Arthropoda</taxon>
        <taxon>Hexapoda</taxon>
        <taxon>Insecta</taxon>
        <taxon>Pterygota</taxon>
        <taxon>Neoptera</taxon>
        <taxon>Endopterygota</taxon>
        <taxon>Coleoptera</taxon>
        <taxon>Polyphaga</taxon>
        <taxon>Cucujiformia</taxon>
        <taxon>Tenebrionidae</taxon>
        <taxon>Zophobas</taxon>
    </lineage>
</organism>
<evidence type="ECO:0000313" key="8">
    <source>
        <dbReference type="Proteomes" id="UP001168821"/>
    </source>
</evidence>
<dbReference type="InterPro" id="IPR036236">
    <property type="entry name" value="Znf_C2H2_sf"/>
</dbReference>
<comment type="caution">
    <text evidence="7">The sequence shown here is derived from an EMBL/GenBank/DDBJ whole genome shotgun (WGS) entry which is preliminary data.</text>
</comment>
<evidence type="ECO:0000256" key="4">
    <source>
        <dbReference type="ARBA" id="ARBA00022833"/>
    </source>
</evidence>
<dbReference type="Proteomes" id="UP001168821">
    <property type="component" value="Unassembled WGS sequence"/>
</dbReference>
<dbReference type="InterPro" id="IPR013087">
    <property type="entry name" value="Znf_C2H2_type"/>
</dbReference>
<sequence length="390" mass="46146">MLRTQDSGDKKSFSSHLHYCNICPFYTTSRLFFANHIKDHGSSSTYFNCENSTIENYHCKDCDFETHLTLLLKQHREKYHSDKTDLSTKSVIVRYVCEKCGLGTHFLMNWLQHTSWKENAAKTKNSKCDYYHCKQYVLRSTIKDNKKSLITHECVEHKNPELRHKWEHNYSKNSSETEVEVLPTKSEVKKITSQVEEIIKQVKCGECSCVLENMEALRNHVNKEHKVHKKVKWYQCGECMQKLSSLGGLQKHMKEMHPERKVDWYKCEQCAYRAKYATALRNHVFSTHSNDAQREWYQCKNCTFKSNEWSSLQIHMEDVHLHDVCYKCEECMYTTSNPYAFRKHITLNHISGGQMKWYQCGECTFSKKRKGTLRCCTFQGKKMSRKEITH</sequence>
<dbReference type="PROSITE" id="PS00028">
    <property type="entry name" value="ZINC_FINGER_C2H2_1"/>
    <property type="match status" value="2"/>
</dbReference>
<feature type="domain" description="C2H2-type" evidence="6">
    <location>
        <begin position="265"/>
        <end position="293"/>
    </location>
</feature>
<name>A0AA38I8A8_9CUCU</name>
<dbReference type="GO" id="GO:0008270">
    <property type="term" value="F:zinc ion binding"/>
    <property type="evidence" value="ECO:0007669"/>
    <property type="project" value="UniProtKB-KW"/>
</dbReference>
<protein>
    <recommendedName>
        <fullName evidence="6">C2H2-type domain-containing protein</fullName>
    </recommendedName>
</protein>
<dbReference type="SUPFAM" id="SSF57667">
    <property type="entry name" value="beta-beta-alpha zinc fingers"/>
    <property type="match status" value="1"/>
</dbReference>
<evidence type="ECO:0000256" key="3">
    <source>
        <dbReference type="ARBA" id="ARBA00022771"/>
    </source>
</evidence>
<proteinExistence type="predicted"/>